<organism evidence="4 5">
    <name type="scientific">Cellulomonas triticagri</name>
    <dbReference type="NCBI Taxonomy" id="2483352"/>
    <lineage>
        <taxon>Bacteria</taxon>
        <taxon>Bacillati</taxon>
        <taxon>Actinomycetota</taxon>
        <taxon>Actinomycetes</taxon>
        <taxon>Micrococcales</taxon>
        <taxon>Cellulomonadaceae</taxon>
        <taxon>Cellulomonas</taxon>
    </lineage>
</organism>
<dbReference type="InterPro" id="IPR018391">
    <property type="entry name" value="PQQ_b-propeller_rpt"/>
</dbReference>
<keyword evidence="2" id="KW-0812">Transmembrane</keyword>
<feature type="region of interest" description="Disordered" evidence="1">
    <location>
        <begin position="1"/>
        <end position="28"/>
    </location>
</feature>
<dbReference type="AlphaFoldDB" id="A0A3M2JMB6"/>
<dbReference type="InterPro" id="IPR002372">
    <property type="entry name" value="PQQ_rpt_dom"/>
</dbReference>
<evidence type="ECO:0000256" key="1">
    <source>
        <dbReference type="SAM" id="MobiDB-lite"/>
    </source>
</evidence>
<dbReference type="EMBL" id="RFFI01000016">
    <property type="protein sequence ID" value="RMI13411.1"/>
    <property type="molecule type" value="Genomic_DNA"/>
</dbReference>
<gene>
    <name evidence="4" type="ORF">EBM89_04685</name>
</gene>
<sequence>MGRAEGMRDVEVDAPADVPPGAPEPGPDVARRRRRLLRWWPVALVLVAVVVGSQVLHDARARARVAAARGHPEVVGYDVGPALPVSAADPDLVWNEPGAVVEGVRVGSASTDSGQPRAVEGVDVSSGAVVWRSPVESPEEAAALRSVQPPWCTVGDPAGDAVTCFVQDAPTQEVGDDSWQLGAPVRSRLLTVDARTGEVTAERELAPVATAFVVEDVLVRAELVEDVVRVAAEDPATGDERWSVDLPVVTGALEIGGSPSPSLQVTERHVVAGLGGHAWSLRRSDGSVEVTSGQVWVGRGERLVSSSDRGRTSHLHGADGRFDVATAGEPVTFGLDDGSVPALDLLVDTSEEGRRVRAVDAATGETAWEYPVRGAAYGSVLLLHDVLYGADAEDVWAVDARDGREVWRSPRHPGGEPGPTQLGTWLQPLTDGRALLLAEPTGSDGTEGVLRAWSLTSGDAQWSTTLPPEAGGYVTVRDGVLYGGLPDPVRLGG</sequence>
<dbReference type="SMART" id="SM00564">
    <property type="entry name" value="PQQ"/>
    <property type="match status" value="3"/>
</dbReference>
<evidence type="ECO:0000259" key="3">
    <source>
        <dbReference type="Pfam" id="PF13360"/>
    </source>
</evidence>
<dbReference type="PANTHER" id="PTHR34512">
    <property type="entry name" value="CELL SURFACE PROTEIN"/>
    <property type="match status" value="1"/>
</dbReference>
<evidence type="ECO:0000313" key="4">
    <source>
        <dbReference type="EMBL" id="RMI13411.1"/>
    </source>
</evidence>
<dbReference type="Gene3D" id="2.140.10.10">
    <property type="entry name" value="Quinoprotein alcohol dehydrogenase-like superfamily"/>
    <property type="match status" value="1"/>
</dbReference>
<dbReference type="RefSeq" id="WP_122148293.1">
    <property type="nucleotide sequence ID" value="NZ_RFFI01000016.1"/>
</dbReference>
<accession>A0A3M2JMB6</accession>
<dbReference type="Proteomes" id="UP000269289">
    <property type="component" value="Unassembled WGS sequence"/>
</dbReference>
<feature type="domain" description="Pyrrolo-quinoline quinone repeat" evidence="3">
    <location>
        <begin position="350"/>
        <end position="469"/>
    </location>
</feature>
<keyword evidence="2" id="KW-1133">Transmembrane helix</keyword>
<keyword evidence="5" id="KW-1185">Reference proteome</keyword>
<dbReference type="PANTHER" id="PTHR34512:SF30">
    <property type="entry name" value="OUTER MEMBRANE PROTEIN ASSEMBLY FACTOR BAMB"/>
    <property type="match status" value="1"/>
</dbReference>
<dbReference type="InterPro" id="IPR011047">
    <property type="entry name" value="Quinoprotein_ADH-like_sf"/>
</dbReference>
<dbReference type="Pfam" id="PF13360">
    <property type="entry name" value="PQQ_2"/>
    <property type="match status" value="1"/>
</dbReference>
<feature type="compositionally biased region" description="Pro residues" evidence="1">
    <location>
        <begin position="17"/>
        <end position="26"/>
    </location>
</feature>
<protein>
    <recommendedName>
        <fullName evidence="3">Pyrrolo-quinoline quinone repeat domain-containing protein</fullName>
    </recommendedName>
</protein>
<dbReference type="Gene3D" id="2.130.10.10">
    <property type="entry name" value="YVTN repeat-like/Quinoprotein amine dehydrogenase"/>
    <property type="match status" value="1"/>
</dbReference>
<feature type="transmembrane region" description="Helical" evidence="2">
    <location>
        <begin position="39"/>
        <end position="56"/>
    </location>
</feature>
<dbReference type="InterPro" id="IPR015943">
    <property type="entry name" value="WD40/YVTN_repeat-like_dom_sf"/>
</dbReference>
<reference evidence="4 5" key="1">
    <citation type="submission" date="2018-10" db="EMBL/GenBank/DDBJ databases">
        <title>Isolation, diversity and antifungal activity of actinobacteria from wheat.</title>
        <authorList>
            <person name="Han C."/>
        </authorList>
    </citation>
    <scope>NUCLEOTIDE SEQUENCE [LARGE SCALE GENOMIC DNA]</scope>
    <source>
        <strain evidence="4 5">NEAU-YY56</strain>
    </source>
</reference>
<name>A0A3M2JMB6_9CELL</name>
<comment type="caution">
    <text evidence="4">The sequence shown here is derived from an EMBL/GenBank/DDBJ whole genome shotgun (WGS) entry which is preliminary data.</text>
</comment>
<evidence type="ECO:0000313" key="5">
    <source>
        <dbReference type="Proteomes" id="UP000269289"/>
    </source>
</evidence>
<dbReference type="SUPFAM" id="SSF50998">
    <property type="entry name" value="Quinoprotein alcohol dehydrogenase-like"/>
    <property type="match status" value="1"/>
</dbReference>
<feature type="compositionally biased region" description="Basic and acidic residues" evidence="1">
    <location>
        <begin position="1"/>
        <end position="11"/>
    </location>
</feature>
<keyword evidence="2" id="KW-0472">Membrane</keyword>
<dbReference type="OrthoDB" id="4819966at2"/>
<proteinExistence type="predicted"/>
<evidence type="ECO:0000256" key="2">
    <source>
        <dbReference type="SAM" id="Phobius"/>
    </source>
</evidence>